<evidence type="ECO:0000256" key="3">
    <source>
        <dbReference type="ARBA" id="ARBA00023163"/>
    </source>
</evidence>
<keyword evidence="2 4" id="KW-0238">DNA-binding</keyword>
<dbReference type="GO" id="GO:0003700">
    <property type="term" value="F:DNA-binding transcription factor activity"/>
    <property type="evidence" value="ECO:0007669"/>
    <property type="project" value="TreeGrafter"/>
</dbReference>
<dbReference type="EMBL" id="JACBZT010000001">
    <property type="protein sequence ID" value="NYJ08505.1"/>
    <property type="molecule type" value="Genomic_DNA"/>
</dbReference>
<keyword evidence="3" id="KW-0804">Transcription</keyword>
<name>A0A853CKP9_9ACTN</name>
<evidence type="ECO:0000256" key="4">
    <source>
        <dbReference type="PROSITE-ProRule" id="PRU00335"/>
    </source>
</evidence>
<accession>A0A853CKP9</accession>
<dbReference type="PANTHER" id="PTHR30055">
    <property type="entry name" value="HTH-TYPE TRANSCRIPTIONAL REGULATOR RUTR"/>
    <property type="match status" value="1"/>
</dbReference>
<feature type="domain" description="HTH tetR-type" evidence="5">
    <location>
        <begin position="7"/>
        <end position="67"/>
    </location>
</feature>
<evidence type="ECO:0000259" key="5">
    <source>
        <dbReference type="PROSITE" id="PS50977"/>
    </source>
</evidence>
<keyword evidence="7" id="KW-1185">Reference proteome</keyword>
<dbReference type="PANTHER" id="PTHR30055:SF234">
    <property type="entry name" value="HTH-TYPE TRANSCRIPTIONAL REGULATOR BETI"/>
    <property type="match status" value="1"/>
</dbReference>
<dbReference type="InterPro" id="IPR009057">
    <property type="entry name" value="Homeodomain-like_sf"/>
</dbReference>
<protein>
    <submittedName>
        <fullName evidence="6">AcrR family transcriptional regulator</fullName>
    </submittedName>
</protein>
<dbReference type="Pfam" id="PF00440">
    <property type="entry name" value="TetR_N"/>
    <property type="match status" value="1"/>
</dbReference>
<dbReference type="PRINTS" id="PR00455">
    <property type="entry name" value="HTHTETR"/>
</dbReference>
<dbReference type="RefSeq" id="WP_179721147.1">
    <property type="nucleotide sequence ID" value="NZ_JACBZT010000001.1"/>
</dbReference>
<dbReference type="InterPro" id="IPR001647">
    <property type="entry name" value="HTH_TetR"/>
</dbReference>
<evidence type="ECO:0000256" key="1">
    <source>
        <dbReference type="ARBA" id="ARBA00023015"/>
    </source>
</evidence>
<feature type="DNA-binding region" description="H-T-H motif" evidence="4">
    <location>
        <begin position="30"/>
        <end position="49"/>
    </location>
</feature>
<comment type="caution">
    <text evidence="6">The sequence shown here is derived from an EMBL/GenBank/DDBJ whole genome shotgun (WGS) entry which is preliminary data.</text>
</comment>
<dbReference type="Proteomes" id="UP000541969">
    <property type="component" value="Unassembled WGS sequence"/>
</dbReference>
<gene>
    <name evidence="6" type="ORF">GGQ55_004783</name>
</gene>
<dbReference type="GO" id="GO:0000976">
    <property type="term" value="F:transcription cis-regulatory region binding"/>
    <property type="evidence" value="ECO:0007669"/>
    <property type="project" value="TreeGrafter"/>
</dbReference>
<evidence type="ECO:0000256" key="2">
    <source>
        <dbReference type="ARBA" id="ARBA00023125"/>
    </source>
</evidence>
<evidence type="ECO:0000313" key="7">
    <source>
        <dbReference type="Proteomes" id="UP000541969"/>
    </source>
</evidence>
<dbReference type="InterPro" id="IPR050109">
    <property type="entry name" value="HTH-type_TetR-like_transc_reg"/>
</dbReference>
<dbReference type="Gene3D" id="1.10.357.10">
    <property type="entry name" value="Tetracycline Repressor, domain 2"/>
    <property type="match status" value="1"/>
</dbReference>
<dbReference type="AlphaFoldDB" id="A0A853CKP9"/>
<organism evidence="6 7">
    <name type="scientific">Petropleomorpha daqingensis</name>
    <dbReference type="NCBI Taxonomy" id="2026353"/>
    <lineage>
        <taxon>Bacteria</taxon>
        <taxon>Bacillati</taxon>
        <taxon>Actinomycetota</taxon>
        <taxon>Actinomycetes</taxon>
        <taxon>Geodermatophilales</taxon>
        <taxon>Geodermatophilaceae</taxon>
        <taxon>Petropleomorpha</taxon>
    </lineage>
</organism>
<keyword evidence="1" id="KW-0805">Transcription regulation</keyword>
<evidence type="ECO:0000313" key="6">
    <source>
        <dbReference type="EMBL" id="NYJ08505.1"/>
    </source>
</evidence>
<proteinExistence type="predicted"/>
<dbReference type="SUPFAM" id="SSF46689">
    <property type="entry name" value="Homeodomain-like"/>
    <property type="match status" value="1"/>
</dbReference>
<dbReference type="PROSITE" id="PS50977">
    <property type="entry name" value="HTH_TETR_2"/>
    <property type="match status" value="1"/>
</dbReference>
<sequence>MARPFRQQIDEGIVDRAAALFARSGLAKTSVQDIADAVGLSKAGLLHHFPSKDALWEAVVAQAAVLGQQVLDLTREQPAGPERDRLALEVLVDVALAHPGLVALLLAPLTQGLPGAPELDVAGAAALAAFGIDPAAPVTERTVRVTGALTALAVLTLAAHAADQTTAWRRAIVATCFDALGHHRPVAVLPAADLPGSDKVEA</sequence>
<reference evidence="6 7" key="1">
    <citation type="submission" date="2020-07" db="EMBL/GenBank/DDBJ databases">
        <title>Sequencing the genomes of 1000 actinobacteria strains.</title>
        <authorList>
            <person name="Klenk H.-P."/>
        </authorList>
    </citation>
    <scope>NUCLEOTIDE SEQUENCE [LARGE SCALE GENOMIC DNA]</scope>
    <source>
        <strain evidence="6 7">DSM 104001</strain>
    </source>
</reference>